<dbReference type="EMBL" id="NOXF01000006">
    <property type="protein sequence ID" value="PEQ24295.1"/>
    <property type="molecule type" value="Genomic_DNA"/>
</dbReference>
<evidence type="ECO:0000313" key="2">
    <source>
        <dbReference type="EMBL" id="EDO62684.1"/>
    </source>
</evidence>
<name>A7VPM2_9FIRM</name>
<evidence type="ECO:0000313" key="3">
    <source>
        <dbReference type="EMBL" id="PEQ24295.1"/>
    </source>
</evidence>
<gene>
    <name evidence="3" type="ORF">CH238_08855</name>
    <name evidence="2" type="ORF">CLOLEP_00498</name>
</gene>
<proteinExistence type="predicted"/>
<dbReference type="Proteomes" id="UP000003490">
    <property type="component" value="Unassembled WGS sequence"/>
</dbReference>
<feature type="transmembrane region" description="Helical" evidence="1">
    <location>
        <begin position="129"/>
        <end position="147"/>
    </location>
</feature>
<protein>
    <recommendedName>
        <fullName evidence="6">DUF2178 domain-containing protein</fullName>
    </recommendedName>
</protein>
<dbReference type="HOGENOM" id="CLU_1737369_0_0_9"/>
<dbReference type="eggNOG" id="ENOG50349J4">
    <property type="taxonomic scope" value="Bacteria"/>
</dbReference>
<evidence type="ECO:0000256" key="1">
    <source>
        <dbReference type="SAM" id="Phobius"/>
    </source>
</evidence>
<dbReference type="EMBL" id="ABCB02000013">
    <property type="protein sequence ID" value="EDO62684.1"/>
    <property type="molecule type" value="Genomic_DNA"/>
</dbReference>
<feature type="transmembrane region" description="Helical" evidence="1">
    <location>
        <begin position="106"/>
        <end position="123"/>
    </location>
</feature>
<comment type="caution">
    <text evidence="2">The sequence shown here is derived from an EMBL/GenBank/DDBJ whole genome shotgun (WGS) entry which is preliminary data.</text>
</comment>
<dbReference type="AlphaFoldDB" id="A7VPM2"/>
<keyword evidence="5" id="KW-1185">Reference proteome</keyword>
<sequence>MKSCKLPFSQVVKRRIYLLWAVLALLLAFMVLVGEKGLIDSRYTTGLSQLSYKALYFGGVIYTIYKIHYNRSLLKNKEKLRQEKILALDERTQWVHEKSGGPIMDIFLLCLAAAACALSFVDISAFNTAVSILFFAVLLKIAAYFYYKNK</sequence>
<evidence type="ECO:0000313" key="5">
    <source>
        <dbReference type="Proteomes" id="UP000220611"/>
    </source>
</evidence>
<keyword evidence="1" id="KW-0812">Transmembrane</keyword>
<accession>A7VPM2</accession>
<reference evidence="3 5" key="3">
    <citation type="submission" date="2017-07" db="EMBL/GenBank/DDBJ databases">
        <title>Prevalence of linear plasmids in Cutibacterium (Propionibacterium) acnes isolates obtained from prostatic tissue.</title>
        <authorList>
            <person name="Davidsson S."/>
            <person name="Carlsson J."/>
            <person name="Molling P."/>
            <person name="Andren O."/>
            <person name="Andersson S.-O."/>
            <person name="Brzuszkiewicz E."/>
            <person name="Poehlein A."/>
            <person name="Al-Zeer M."/>
            <person name="Brinkmann V."/>
            <person name="Scavenius C."/>
            <person name="Nazipi S."/>
            <person name="Soderquist B."/>
            <person name="Bruggemann H."/>
        </authorList>
    </citation>
    <scope>NUCLEOTIDE SEQUENCE [LARGE SCALE GENOMIC DNA]</scope>
    <source>
        <strain evidence="3 5">DSM 753</strain>
    </source>
</reference>
<keyword evidence="1" id="KW-1133">Transmembrane helix</keyword>
<feature type="transmembrane region" description="Helical" evidence="1">
    <location>
        <begin position="50"/>
        <end position="69"/>
    </location>
</feature>
<evidence type="ECO:0008006" key="6">
    <source>
        <dbReference type="Google" id="ProtNLM"/>
    </source>
</evidence>
<reference evidence="2 4" key="1">
    <citation type="submission" date="2007-08" db="EMBL/GenBank/DDBJ databases">
        <title>Draft genome sequence of Clostridium leptum (DSM 753).</title>
        <authorList>
            <person name="Sudarsanam P."/>
            <person name="Ley R."/>
            <person name="Guruge J."/>
            <person name="Turnbaugh P.J."/>
            <person name="Mahowald M."/>
            <person name="Liep D."/>
            <person name="Gordon J."/>
        </authorList>
    </citation>
    <scope>NUCLEOTIDE SEQUENCE [LARGE SCALE GENOMIC DNA]</scope>
    <source>
        <strain evidence="2 4">DSM 753</strain>
    </source>
</reference>
<organism evidence="2 4">
    <name type="scientific">[Clostridium] leptum DSM 753</name>
    <dbReference type="NCBI Taxonomy" id="428125"/>
    <lineage>
        <taxon>Bacteria</taxon>
        <taxon>Bacillati</taxon>
        <taxon>Bacillota</taxon>
        <taxon>Clostridia</taxon>
        <taxon>Eubacteriales</taxon>
        <taxon>Oscillospiraceae</taxon>
        <taxon>Oscillospiraceae incertae sedis</taxon>
    </lineage>
</organism>
<evidence type="ECO:0000313" key="4">
    <source>
        <dbReference type="Proteomes" id="UP000003490"/>
    </source>
</evidence>
<keyword evidence="1" id="KW-0472">Membrane</keyword>
<reference evidence="2 4" key="2">
    <citation type="submission" date="2007-08" db="EMBL/GenBank/DDBJ databases">
        <authorList>
            <person name="Fulton L."/>
            <person name="Clifton S."/>
            <person name="Fulton B."/>
            <person name="Xu J."/>
            <person name="Minx P."/>
            <person name="Pepin K.H."/>
            <person name="Johnson M."/>
            <person name="Thiruvilangam P."/>
            <person name="Bhonagiri V."/>
            <person name="Nash W.E."/>
            <person name="Wang C."/>
            <person name="Mardis E.R."/>
            <person name="Wilson R.K."/>
        </authorList>
    </citation>
    <scope>NUCLEOTIDE SEQUENCE [LARGE SCALE GENOMIC DNA]</scope>
    <source>
        <strain evidence="2 4">DSM 753</strain>
    </source>
</reference>
<dbReference type="Proteomes" id="UP000220611">
    <property type="component" value="Unassembled WGS sequence"/>
</dbReference>